<evidence type="ECO:0000256" key="1">
    <source>
        <dbReference type="SAM" id="Phobius"/>
    </source>
</evidence>
<sequence>MKLNFSPMMTNYNMFLINILKSNRFVIVLGCSLSIIGYITLPHLEKYHKQIKDESKEEKSKSKEEKSK</sequence>
<accession>A0AB39JAZ5</accession>
<reference evidence="2" key="1">
    <citation type="submission" date="2024-03" db="EMBL/GenBank/DDBJ databases">
        <title>Eukaryotic viruses encode the ribosomal protein eL40.</title>
        <authorList>
            <person name="Thomy J."/>
            <person name="Schvarcz C.R."/>
            <person name="McBeain K.A."/>
            <person name="Edwards K.F."/>
            <person name="Steward G.F."/>
        </authorList>
    </citation>
    <scope>NUCLEOTIDE SEQUENCE</scope>
    <source>
        <strain evidence="2">FloV-SA2</strain>
    </source>
</reference>
<proteinExistence type="predicted"/>
<evidence type="ECO:0000313" key="2">
    <source>
        <dbReference type="EMBL" id="XDO01845.1"/>
    </source>
</evidence>
<gene>
    <name evidence="2" type="ORF">FloV-SA2_00019</name>
</gene>
<keyword evidence="1" id="KW-1133">Transmembrane helix</keyword>
<protein>
    <submittedName>
        <fullName evidence="2">Uncharacterized protein</fullName>
    </submittedName>
</protein>
<keyword evidence="1" id="KW-0812">Transmembrane</keyword>
<organism evidence="2">
    <name type="scientific">Florenciella sp. virus SA2</name>
    <dbReference type="NCBI Taxonomy" id="3240092"/>
    <lineage>
        <taxon>Viruses</taxon>
    </lineage>
</organism>
<dbReference type="EMBL" id="PP542043">
    <property type="protein sequence ID" value="XDO01845.1"/>
    <property type="molecule type" value="Genomic_DNA"/>
</dbReference>
<keyword evidence="1" id="KW-0472">Membrane</keyword>
<feature type="transmembrane region" description="Helical" evidence="1">
    <location>
        <begin position="25"/>
        <end position="44"/>
    </location>
</feature>
<name>A0AB39JAZ5_9VIRU</name>